<evidence type="ECO:0000256" key="1">
    <source>
        <dbReference type="SAM" id="MobiDB-lite"/>
    </source>
</evidence>
<dbReference type="AlphaFoldDB" id="A0AAE0KUE0"/>
<evidence type="ECO:0000313" key="5">
    <source>
        <dbReference type="Proteomes" id="UP001190700"/>
    </source>
</evidence>
<evidence type="ECO:0000313" key="4">
    <source>
        <dbReference type="EMBL" id="KAK3261123.1"/>
    </source>
</evidence>
<gene>
    <name evidence="4" type="ORF">CYMTET_29957</name>
</gene>
<sequence length="463" mass="49801">MIGQDGRGLAMGTKNRENRTMQVFQALVLLLSLACASYSGASEDLGGRKLLQTRRGKPSVDDVDDSSGADDQSVNDYGDLGSSQRRSSPISDTPVSDSSSRRDVGLEGSLSPPTYVDRRGGGSAPSPPPLEKKESEKALSPPPAEEVDNPFLDSDFYSTVDLEDFEPEPLLPNVEEVFQDQAEPFKVLGAGLCRGQDVTGGPALSNHYTVDSGVTAKQCQDACLASGSCIGYAWGIINFCEVYFSGLCENVHPLYGAGCSTGFHVKEITKLADFGDPFVICFTRNPDYAGTLFTGGSGGSSTETTDPYEYDEEYGRGNNLPPLSIPDSDYEHAPRQVMIHNAPKGTTHSDSDSEYAIDSDLSYSPEKNTGQNTAVFVSTVFIFFLMFGFAFYVAIAVIRRKGAAQGGYNDVDMKNSGPAATVPGLDQSYHELNDDFVFEEESGDTLLAPPGQPQSQTRIHDHL</sequence>
<evidence type="ECO:0008006" key="6">
    <source>
        <dbReference type="Google" id="ProtNLM"/>
    </source>
</evidence>
<name>A0AAE0KUE0_9CHLO</name>
<keyword evidence="2" id="KW-0812">Transmembrane</keyword>
<dbReference type="EMBL" id="LGRX02017133">
    <property type="protein sequence ID" value="KAK3261123.1"/>
    <property type="molecule type" value="Genomic_DNA"/>
</dbReference>
<reference evidence="4 5" key="1">
    <citation type="journal article" date="2015" name="Genome Biol. Evol.">
        <title>Comparative Genomics of a Bacterivorous Green Alga Reveals Evolutionary Causalities and Consequences of Phago-Mixotrophic Mode of Nutrition.</title>
        <authorList>
            <person name="Burns J.A."/>
            <person name="Paasch A."/>
            <person name="Narechania A."/>
            <person name="Kim E."/>
        </authorList>
    </citation>
    <scope>NUCLEOTIDE SEQUENCE [LARGE SCALE GENOMIC DNA]</scope>
    <source>
        <strain evidence="4 5">PLY_AMNH</strain>
    </source>
</reference>
<keyword evidence="5" id="KW-1185">Reference proteome</keyword>
<feature type="compositionally biased region" description="Polar residues" evidence="1">
    <location>
        <begin position="81"/>
        <end position="98"/>
    </location>
</feature>
<keyword evidence="2" id="KW-0472">Membrane</keyword>
<feature type="signal peptide" evidence="3">
    <location>
        <begin position="1"/>
        <end position="41"/>
    </location>
</feature>
<proteinExistence type="predicted"/>
<organism evidence="4 5">
    <name type="scientific">Cymbomonas tetramitiformis</name>
    <dbReference type="NCBI Taxonomy" id="36881"/>
    <lineage>
        <taxon>Eukaryota</taxon>
        <taxon>Viridiplantae</taxon>
        <taxon>Chlorophyta</taxon>
        <taxon>Pyramimonadophyceae</taxon>
        <taxon>Pyramimonadales</taxon>
        <taxon>Pyramimonadaceae</taxon>
        <taxon>Cymbomonas</taxon>
    </lineage>
</organism>
<evidence type="ECO:0000256" key="2">
    <source>
        <dbReference type="SAM" id="Phobius"/>
    </source>
</evidence>
<protein>
    <recommendedName>
        <fullName evidence="6">Apple domain-containing protein</fullName>
    </recommendedName>
</protein>
<dbReference type="Proteomes" id="UP001190700">
    <property type="component" value="Unassembled WGS sequence"/>
</dbReference>
<dbReference type="PROSITE" id="PS51257">
    <property type="entry name" value="PROKAR_LIPOPROTEIN"/>
    <property type="match status" value="1"/>
</dbReference>
<feature type="transmembrane region" description="Helical" evidence="2">
    <location>
        <begin position="374"/>
        <end position="398"/>
    </location>
</feature>
<feature type="region of interest" description="Disordered" evidence="1">
    <location>
        <begin position="44"/>
        <end position="152"/>
    </location>
</feature>
<evidence type="ECO:0000256" key="3">
    <source>
        <dbReference type="SAM" id="SignalP"/>
    </source>
</evidence>
<keyword evidence="2" id="KW-1133">Transmembrane helix</keyword>
<keyword evidence="3" id="KW-0732">Signal</keyword>
<accession>A0AAE0KUE0</accession>
<comment type="caution">
    <text evidence="4">The sequence shown here is derived from an EMBL/GenBank/DDBJ whole genome shotgun (WGS) entry which is preliminary data.</text>
</comment>
<feature type="region of interest" description="Disordered" evidence="1">
    <location>
        <begin position="443"/>
        <end position="463"/>
    </location>
</feature>
<feature type="chain" id="PRO_5042284882" description="Apple domain-containing protein" evidence="3">
    <location>
        <begin position="42"/>
        <end position="463"/>
    </location>
</feature>